<dbReference type="Gene3D" id="1.10.287.2610">
    <property type="match status" value="1"/>
</dbReference>
<evidence type="ECO:0000259" key="3">
    <source>
        <dbReference type="PROSITE" id="PS50119"/>
    </source>
</evidence>
<dbReference type="InParanoid" id="K1PVS1"/>
<dbReference type="CDD" id="cd05819">
    <property type="entry name" value="NHL"/>
    <property type="match status" value="1"/>
</dbReference>
<dbReference type="InterPro" id="IPR000315">
    <property type="entry name" value="Znf_B-box"/>
</dbReference>
<dbReference type="GO" id="GO:0007018">
    <property type="term" value="P:microtubule-based movement"/>
    <property type="evidence" value="ECO:0007669"/>
    <property type="project" value="InterPro"/>
</dbReference>
<accession>K1PVS1</accession>
<dbReference type="SUPFAM" id="SSF57845">
    <property type="entry name" value="B-box zinc-binding domain"/>
    <property type="match status" value="1"/>
</dbReference>
<dbReference type="PROSITE" id="PS50119">
    <property type="entry name" value="ZF_BBOX"/>
    <property type="match status" value="2"/>
</dbReference>
<dbReference type="Gene3D" id="2.120.10.30">
    <property type="entry name" value="TolB, C-terminal domain"/>
    <property type="match status" value="1"/>
</dbReference>
<dbReference type="PANTHER" id="PTHR46961">
    <property type="entry name" value="DYNEIN HEAVY CHAIN 1, AXONEMAL-LIKE PROTEIN"/>
    <property type="match status" value="1"/>
</dbReference>
<dbReference type="SMART" id="SM00336">
    <property type="entry name" value="BBOX"/>
    <property type="match status" value="2"/>
</dbReference>
<feature type="domain" description="B box-type" evidence="3">
    <location>
        <begin position="62"/>
        <end position="99"/>
    </location>
</feature>
<dbReference type="Pfam" id="PF01436">
    <property type="entry name" value="NHL"/>
    <property type="match status" value="1"/>
</dbReference>
<dbReference type="AlphaFoldDB" id="K1PVS1"/>
<protein>
    <submittedName>
        <fullName evidence="4">Dynein heavy chain 2, axonemal</fullName>
    </submittedName>
</protein>
<dbReference type="Pfam" id="PF12780">
    <property type="entry name" value="AAA_8"/>
    <property type="match status" value="1"/>
</dbReference>
<proteinExistence type="inferred from homology"/>
<dbReference type="GO" id="GO:0008270">
    <property type="term" value="F:zinc ion binding"/>
    <property type="evidence" value="ECO:0007669"/>
    <property type="project" value="InterPro"/>
</dbReference>
<dbReference type="InterPro" id="IPR001258">
    <property type="entry name" value="NHL_repeat"/>
</dbReference>
<dbReference type="GO" id="GO:0045505">
    <property type="term" value="F:dynein intermediate chain binding"/>
    <property type="evidence" value="ECO:0007669"/>
    <property type="project" value="InterPro"/>
</dbReference>
<sequence>MDPEYSLQDVVRCHLCETPVPPLHCVICNIHLCKDCEGKHLSDKSKQHKVVPFKYRGALPKCQKHSTEICDQYCEQCNIPICELCVSSEEHQTHDVGDILASLKRKTQFLQKDLQDFEKKIHPKYQEILSSISELKADLRENSQKLTTEINKHVEDLHREIDIIQKLKSDLDEMDTKHLAVLNKQEDEITHTISEITQSIADLKKLLDSSDVSRVSAYKSRNDEFRRLPPKLTVSLPSFTPQKINKEQLYQQFGSLSASSIKTEEHGYTIDSPDRPLIDVPRIITQIKTDGLNSVSCVSDEELWTCGMFDNKMRLYNVQGELVMSVLTKSQNGPEDIAVTRSGDLVYTDYKDRTVNTVKNTKIKTVIRLRGWRPHGVCSTSSGDLLVVMDSDDKQTKVVCYSGSTEKQSIQYDDKGQPLYSSGGYNNKYISENRNLDICVSDYEAHAVVVVNQAGKLRFTYTGPPSTTKGLFYPLGITTDSQGRILTADRDNHCIHILDQDGQFLHYIDNCHLQRPLGLCVDTRDNLFVAECTGELRFFMCLANTCGISTKHTHLKIVENLGSKFMEPPVLDMQQVVDSTTRTPLIFVLSPGVDKLKPSLAKMFSVIHKSVSEYSRMLAELRRHNYVTPTNYLELVSGYKKLLFDKKNELGGAADKLRNGLSKIDDTRQKVEKMSIELEDAKTKVAQFQKQCDEYLVIIVQQKREADEQQKVTGAK</sequence>
<dbReference type="GO" id="GO:0051959">
    <property type="term" value="F:dynein light intermediate chain binding"/>
    <property type="evidence" value="ECO:0007669"/>
    <property type="project" value="InterPro"/>
</dbReference>
<dbReference type="PROSITE" id="PS51125">
    <property type="entry name" value="NHL"/>
    <property type="match status" value="1"/>
</dbReference>
<dbReference type="PANTHER" id="PTHR46961:SF8">
    <property type="entry name" value="DYNEIN AXONEMAL HEAVY CHAIN 7"/>
    <property type="match status" value="1"/>
</dbReference>
<feature type="domain" description="B box-type" evidence="3">
    <location>
        <begin position="8"/>
        <end position="53"/>
    </location>
</feature>
<keyword evidence="2" id="KW-0677">Repeat</keyword>
<dbReference type="CDD" id="cd19756">
    <property type="entry name" value="Bbox2"/>
    <property type="match status" value="1"/>
</dbReference>
<dbReference type="Pfam" id="PF00643">
    <property type="entry name" value="zf-B_box"/>
    <property type="match status" value="1"/>
</dbReference>
<dbReference type="SUPFAM" id="SSF101898">
    <property type="entry name" value="NHL repeat"/>
    <property type="match status" value="1"/>
</dbReference>
<organism evidence="4">
    <name type="scientific">Magallana gigas</name>
    <name type="common">Pacific oyster</name>
    <name type="synonym">Crassostrea gigas</name>
    <dbReference type="NCBI Taxonomy" id="29159"/>
    <lineage>
        <taxon>Eukaryota</taxon>
        <taxon>Metazoa</taxon>
        <taxon>Spiralia</taxon>
        <taxon>Lophotrochozoa</taxon>
        <taxon>Mollusca</taxon>
        <taxon>Bivalvia</taxon>
        <taxon>Autobranchia</taxon>
        <taxon>Pteriomorphia</taxon>
        <taxon>Ostreida</taxon>
        <taxon>Ostreoidea</taxon>
        <taxon>Ostreidae</taxon>
        <taxon>Magallana</taxon>
    </lineage>
</organism>
<dbReference type="EMBL" id="JH816871">
    <property type="protein sequence ID" value="EKC25838.1"/>
    <property type="molecule type" value="Genomic_DNA"/>
</dbReference>
<gene>
    <name evidence="4" type="ORF">CGI_10008369</name>
</gene>
<dbReference type="Gene3D" id="3.30.160.60">
    <property type="entry name" value="Classic Zinc Finger"/>
    <property type="match status" value="1"/>
</dbReference>
<reference evidence="4" key="1">
    <citation type="journal article" date="2012" name="Nature">
        <title>The oyster genome reveals stress adaptation and complexity of shell formation.</title>
        <authorList>
            <person name="Zhang G."/>
            <person name="Fang X."/>
            <person name="Guo X."/>
            <person name="Li L."/>
            <person name="Luo R."/>
            <person name="Xu F."/>
            <person name="Yang P."/>
            <person name="Zhang L."/>
            <person name="Wang X."/>
            <person name="Qi H."/>
            <person name="Xiong Z."/>
            <person name="Que H."/>
            <person name="Xie Y."/>
            <person name="Holland P.W."/>
            <person name="Paps J."/>
            <person name="Zhu Y."/>
            <person name="Wu F."/>
            <person name="Chen Y."/>
            <person name="Wang J."/>
            <person name="Peng C."/>
            <person name="Meng J."/>
            <person name="Yang L."/>
            <person name="Liu J."/>
            <person name="Wen B."/>
            <person name="Zhang N."/>
            <person name="Huang Z."/>
            <person name="Zhu Q."/>
            <person name="Feng Y."/>
            <person name="Mount A."/>
            <person name="Hedgecock D."/>
            <person name="Xu Z."/>
            <person name="Liu Y."/>
            <person name="Domazet-Loso T."/>
            <person name="Du Y."/>
            <person name="Sun X."/>
            <person name="Zhang S."/>
            <person name="Liu B."/>
            <person name="Cheng P."/>
            <person name="Jiang X."/>
            <person name="Li J."/>
            <person name="Fan D."/>
            <person name="Wang W."/>
            <person name="Fu W."/>
            <person name="Wang T."/>
            <person name="Wang B."/>
            <person name="Zhang J."/>
            <person name="Peng Z."/>
            <person name="Li Y."/>
            <person name="Li N."/>
            <person name="Wang J."/>
            <person name="Chen M."/>
            <person name="He Y."/>
            <person name="Tan F."/>
            <person name="Song X."/>
            <person name="Zheng Q."/>
            <person name="Huang R."/>
            <person name="Yang H."/>
            <person name="Du X."/>
            <person name="Chen L."/>
            <person name="Yang M."/>
            <person name="Gaffney P.M."/>
            <person name="Wang S."/>
            <person name="Luo L."/>
            <person name="She Z."/>
            <person name="Ming Y."/>
            <person name="Huang W."/>
            <person name="Zhang S."/>
            <person name="Huang B."/>
            <person name="Zhang Y."/>
            <person name="Qu T."/>
            <person name="Ni P."/>
            <person name="Miao G."/>
            <person name="Wang J."/>
            <person name="Wang Q."/>
            <person name="Steinberg C.E."/>
            <person name="Wang H."/>
            <person name="Li N."/>
            <person name="Qian L."/>
            <person name="Zhang G."/>
            <person name="Li Y."/>
            <person name="Yang H."/>
            <person name="Liu X."/>
            <person name="Wang J."/>
            <person name="Yin Y."/>
            <person name="Wang J."/>
        </authorList>
    </citation>
    <scope>NUCLEOTIDE SEQUENCE [LARGE SCALE GENOMIC DNA]</scope>
    <source>
        <strain evidence="4">05x7-T-G4-1.051#20</strain>
    </source>
</reference>
<dbReference type="GO" id="GO:0030286">
    <property type="term" value="C:dynein complex"/>
    <property type="evidence" value="ECO:0007669"/>
    <property type="project" value="InterPro"/>
</dbReference>
<evidence type="ECO:0000313" key="4">
    <source>
        <dbReference type="EMBL" id="EKC25838.1"/>
    </source>
</evidence>
<dbReference type="InterPro" id="IPR024317">
    <property type="entry name" value="Dynein_heavy_chain_D4_dom"/>
</dbReference>
<name>K1PVS1_MAGGI</name>
<dbReference type="InterPro" id="IPR026983">
    <property type="entry name" value="DHC"/>
</dbReference>
<dbReference type="HOGENOM" id="CLU_007742_5_1_1"/>
<evidence type="ECO:0000256" key="1">
    <source>
        <dbReference type="ARBA" id="ARBA00008887"/>
    </source>
</evidence>
<dbReference type="InterPro" id="IPR011042">
    <property type="entry name" value="6-blade_b-propeller_TolB-like"/>
</dbReference>
<evidence type="ECO:0000256" key="2">
    <source>
        <dbReference type="ARBA" id="ARBA00022737"/>
    </source>
</evidence>
<comment type="similarity">
    <text evidence="1">Belongs to the dynein heavy chain family.</text>
</comment>